<feature type="compositionally biased region" description="Polar residues" evidence="1">
    <location>
        <begin position="164"/>
        <end position="175"/>
    </location>
</feature>
<evidence type="ECO:0000256" key="1">
    <source>
        <dbReference type="SAM" id="MobiDB-lite"/>
    </source>
</evidence>
<accession>A0A7R8Z7W0</accession>
<organism evidence="2">
    <name type="scientific">Timema douglasi</name>
    <name type="common">Walking stick</name>
    <dbReference type="NCBI Taxonomy" id="61478"/>
    <lineage>
        <taxon>Eukaryota</taxon>
        <taxon>Metazoa</taxon>
        <taxon>Ecdysozoa</taxon>
        <taxon>Arthropoda</taxon>
        <taxon>Hexapoda</taxon>
        <taxon>Insecta</taxon>
        <taxon>Pterygota</taxon>
        <taxon>Neoptera</taxon>
        <taxon>Polyneoptera</taxon>
        <taxon>Phasmatodea</taxon>
        <taxon>Timematodea</taxon>
        <taxon>Timematoidea</taxon>
        <taxon>Timematidae</taxon>
        <taxon>Timema</taxon>
    </lineage>
</organism>
<reference evidence="2" key="1">
    <citation type="submission" date="2020-11" db="EMBL/GenBank/DDBJ databases">
        <authorList>
            <person name="Tran Van P."/>
        </authorList>
    </citation>
    <scope>NUCLEOTIDE SEQUENCE</scope>
</reference>
<gene>
    <name evidence="2" type="ORF">TDIB3V08_LOCUS3938</name>
</gene>
<name>A0A7R8Z7W0_TIMDO</name>
<dbReference type="EMBL" id="OA565745">
    <property type="protein sequence ID" value="CAD7197636.1"/>
    <property type="molecule type" value="Genomic_DNA"/>
</dbReference>
<feature type="region of interest" description="Disordered" evidence="1">
    <location>
        <begin position="23"/>
        <end position="45"/>
    </location>
</feature>
<dbReference type="AlphaFoldDB" id="A0A7R8Z7W0"/>
<evidence type="ECO:0000313" key="2">
    <source>
        <dbReference type="EMBL" id="CAD7197636.1"/>
    </source>
</evidence>
<feature type="region of interest" description="Disordered" evidence="1">
    <location>
        <begin position="158"/>
        <end position="201"/>
    </location>
</feature>
<proteinExistence type="predicted"/>
<sequence length="201" mass="22087">MNYKAESLRDKAMKYYSECQAEKAQASASKPSLSSFGSKGSSMDGESRSFVLFLLRHRPNCDDIGTESIIYTQLSGGRQEKGGGMWQHREHSSTETRHCACPAKPAAAQIAMPYALLAGTVNVRPEDLSRCSMQVSSGGECGSMGTFRIDECPKDEETKAVQELSMTTTSESWSHPTDPRPFLPFSPYMSGSPEHDLYQHG</sequence>
<protein>
    <submittedName>
        <fullName evidence="2">Uncharacterized protein</fullName>
    </submittedName>
</protein>
<feature type="compositionally biased region" description="Low complexity" evidence="1">
    <location>
        <begin position="23"/>
        <end position="44"/>
    </location>
</feature>